<evidence type="ECO:0000256" key="1">
    <source>
        <dbReference type="SAM" id="Phobius"/>
    </source>
</evidence>
<organism evidence="2 3">
    <name type="scientific">Yeguia hominis</name>
    <dbReference type="NCBI Taxonomy" id="2763662"/>
    <lineage>
        <taxon>Bacteria</taxon>
        <taxon>Bacillati</taxon>
        <taxon>Bacillota</taxon>
        <taxon>Clostridia</taxon>
        <taxon>Eubacteriales</taxon>
        <taxon>Yeguiaceae</taxon>
        <taxon>Yeguia</taxon>
    </lineage>
</organism>
<dbReference type="AlphaFoldDB" id="A0A926DAW5"/>
<keyword evidence="1" id="KW-1133">Transmembrane helix</keyword>
<evidence type="ECO:0000313" key="3">
    <source>
        <dbReference type="Proteomes" id="UP000651482"/>
    </source>
</evidence>
<dbReference type="RefSeq" id="WP_249319650.1">
    <property type="nucleotide sequence ID" value="NZ_JACRSN010000011.1"/>
</dbReference>
<name>A0A926DAW5_9FIRM</name>
<dbReference type="EMBL" id="JACRSN010000011">
    <property type="protein sequence ID" value="MBC8533999.1"/>
    <property type="molecule type" value="Genomic_DNA"/>
</dbReference>
<gene>
    <name evidence="2" type="ORF">IAG03_08300</name>
</gene>
<dbReference type="Proteomes" id="UP000651482">
    <property type="component" value="Unassembled WGS sequence"/>
</dbReference>
<feature type="transmembrane region" description="Helical" evidence="1">
    <location>
        <begin position="246"/>
        <end position="270"/>
    </location>
</feature>
<sequence length="350" mass="40103">MKKLLYFLSTLFFLLLLVGCKENSAVEYDELILSADGLVSIQVYDSNDTLIAKASPLIRHETIIVNPDGSPRYNEKPEEIFCETNSGIDITYDYDAENITTVFPAGREYTVAFSSDEYVLLNGKFTQMPQGITQEFSRMSLSEGFVKEADIDINGNVKLYTVNGINLRVAWFFKDGKEMYFATPFVCAGILALLILAFIKITKTLPFSKVMRILLPYFLYVLGIISVQSLVYLFDEANDALINYLIYVYLLGITVVAPFVFAILWGRSVVKKNNLFSAEKGWLLMIVMLIYYLAIRVLPLRFSIGSYWRGFEKLWPVILGFGIVLSLVLFWKEQEDKKSHSQQHRKYKKR</sequence>
<feature type="transmembrane region" description="Helical" evidence="1">
    <location>
        <begin position="314"/>
        <end position="331"/>
    </location>
</feature>
<keyword evidence="3" id="KW-1185">Reference proteome</keyword>
<dbReference type="PROSITE" id="PS51257">
    <property type="entry name" value="PROKAR_LIPOPROTEIN"/>
    <property type="match status" value="1"/>
</dbReference>
<feature type="transmembrane region" description="Helical" evidence="1">
    <location>
        <begin position="282"/>
        <end position="302"/>
    </location>
</feature>
<feature type="transmembrane region" description="Helical" evidence="1">
    <location>
        <begin position="179"/>
        <end position="201"/>
    </location>
</feature>
<accession>A0A926DAW5</accession>
<comment type="caution">
    <text evidence="2">The sequence shown here is derived from an EMBL/GenBank/DDBJ whole genome shotgun (WGS) entry which is preliminary data.</text>
</comment>
<keyword evidence="1" id="KW-0812">Transmembrane</keyword>
<feature type="transmembrane region" description="Helical" evidence="1">
    <location>
        <begin position="213"/>
        <end position="234"/>
    </location>
</feature>
<reference evidence="2" key="1">
    <citation type="submission" date="2020-08" db="EMBL/GenBank/DDBJ databases">
        <title>Genome public.</title>
        <authorList>
            <person name="Liu C."/>
            <person name="Sun Q."/>
        </authorList>
    </citation>
    <scope>NUCLEOTIDE SEQUENCE</scope>
    <source>
        <strain evidence="2">NSJ-40</strain>
    </source>
</reference>
<keyword evidence="1" id="KW-0472">Membrane</keyword>
<evidence type="ECO:0000313" key="2">
    <source>
        <dbReference type="EMBL" id="MBC8533999.1"/>
    </source>
</evidence>
<protein>
    <submittedName>
        <fullName evidence="2">Uncharacterized protein</fullName>
    </submittedName>
</protein>
<proteinExistence type="predicted"/>